<dbReference type="InterPro" id="IPR003824">
    <property type="entry name" value="UppP"/>
</dbReference>
<evidence type="ECO:0000256" key="1">
    <source>
        <dbReference type="ARBA" id="ARBA00004651"/>
    </source>
</evidence>
<evidence type="ECO:0000256" key="10">
    <source>
        <dbReference type="ARBA" id="ARBA00023251"/>
    </source>
</evidence>
<keyword evidence="9 14" id="KW-0472">Membrane</keyword>
<evidence type="ECO:0000256" key="3">
    <source>
        <dbReference type="ARBA" id="ARBA00012374"/>
    </source>
</evidence>
<evidence type="ECO:0000256" key="11">
    <source>
        <dbReference type="ARBA" id="ARBA00032707"/>
    </source>
</evidence>
<dbReference type="NCBIfam" id="NF001393">
    <property type="entry name" value="PRK00281.2-4"/>
    <property type="match status" value="1"/>
</dbReference>
<feature type="transmembrane region" description="Helical" evidence="14">
    <location>
        <begin position="193"/>
        <end position="216"/>
    </location>
</feature>
<evidence type="ECO:0000313" key="16">
    <source>
        <dbReference type="Proteomes" id="UP000233332"/>
    </source>
</evidence>
<comment type="function">
    <text evidence="14">Catalyzes the dephosphorylation of undecaprenyl diphosphate (UPP). Confers resistance to bacitracin.</text>
</comment>
<dbReference type="GO" id="GO:0071555">
    <property type="term" value="P:cell wall organization"/>
    <property type="evidence" value="ECO:0007669"/>
    <property type="project" value="UniProtKB-KW"/>
</dbReference>
<dbReference type="EC" id="3.6.1.27" evidence="3 14"/>
<reference evidence="15 16" key="1">
    <citation type="submission" date="2017-09" db="EMBL/GenBank/DDBJ databases">
        <title>Biodiversity and function of Thalassospira species in the particle-attached aromatic-hydrocarbon-degrading consortia from the surface seawater of the China South Sea.</title>
        <authorList>
            <person name="Dong C."/>
            <person name="Lai Q."/>
            <person name="Shao Z."/>
        </authorList>
    </citation>
    <scope>NUCLEOTIDE SEQUENCE [LARGE SCALE GENOMIC DNA]</scope>
    <source>
        <strain evidence="15 16">139Z-12</strain>
    </source>
</reference>
<evidence type="ECO:0000313" key="15">
    <source>
        <dbReference type="EMBL" id="PKR59836.1"/>
    </source>
</evidence>
<feature type="transmembrane region" description="Helical" evidence="14">
    <location>
        <begin position="90"/>
        <end position="111"/>
    </location>
</feature>
<dbReference type="PANTHER" id="PTHR30622">
    <property type="entry name" value="UNDECAPRENYL-DIPHOSPHATASE"/>
    <property type="match status" value="1"/>
</dbReference>
<feature type="transmembrane region" description="Helical" evidence="14">
    <location>
        <begin position="152"/>
        <end position="172"/>
    </location>
</feature>
<dbReference type="EMBL" id="NXGX01000001">
    <property type="protein sequence ID" value="PKR59836.1"/>
    <property type="molecule type" value="Genomic_DNA"/>
</dbReference>
<evidence type="ECO:0000256" key="12">
    <source>
        <dbReference type="ARBA" id="ARBA00032932"/>
    </source>
</evidence>
<dbReference type="GO" id="GO:0005886">
    <property type="term" value="C:plasma membrane"/>
    <property type="evidence" value="ECO:0007669"/>
    <property type="project" value="UniProtKB-SubCell"/>
</dbReference>
<feature type="transmembrane region" description="Helical" evidence="14">
    <location>
        <begin position="259"/>
        <end position="276"/>
    </location>
</feature>
<dbReference type="GO" id="GO:0009252">
    <property type="term" value="P:peptidoglycan biosynthetic process"/>
    <property type="evidence" value="ECO:0007669"/>
    <property type="project" value="UniProtKB-KW"/>
</dbReference>
<gene>
    <name evidence="14" type="primary">uppP</name>
    <name evidence="15" type="ORF">COO92_00195</name>
</gene>
<dbReference type="AlphaFoldDB" id="A0A2N3LAS4"/>
<dbReference type="Proteomes" id="UP000233332">
    <property type="component" value="Unassembled WGS sequence"/>
</dbReference>
<feature type="transmembrane region" description="Helical" evidence="14">
    <location>
        <begin position="123"/>
        <end position="140"/>
    </location>
</feature>
<evidence type="ECO:0000256" key="5">
    <source>
        <dbReference type="ARBA" id="ARBA00022475"/>
    </source>
</evidence>
<evidence type="ECO:0000256" key="14">
    <source>
        <dbReference type="HAMAP-Rule" id="MF_01006"/>
    </source>
</evidence>
<evidence type="ECO:0000256" key="7">
    <source>
        <dbReference type="ARBA" id="ARBA00022801"/>
    </source>
</evidence>
<accession>A0A2N3LAS4</accession>
<sequence>MPRTAIEAGVTLQHIILLAVVQGITEFLPISSSGHLILAPALTGAADQGLLVDVSVHVGTLAAVLIYFWRDVFAMIGGVFVLLSGRINPGARLALHIILATIPVVAIGFYFKVSGIEEQMRSVAVIAWTTLGFGIVLWIADKIGMTINRLEHMRWGGALFIGMAQVLALVPGTSRSGITMTAARFMGYERSDAAQFSMLLSIPVILGAGLLAGIDVQQSGDMALTRDVFLAAGLSFITALIAIAVLMNWLKRSTFTPFAIYRILLGGGLLVWVYVYDQAPISLGFLS</sequence>
<feature type="transmembrane region" description="Helical" evidence="14">
    <location>
        <begin position="228"/>
        <end position="247"/>
    </location>
</feature>
<comment type="similarity">
    <text evidence="2 14">Belongs to the UppP family.</text>
</comment>
<comment type="catalytic activity">
    <reaction evidence="13 14">
        <text>di-trans,octa-cis-undecaprenyl diphosphate + H2O = di-trans,octa-cis-undecaprenyl phosphate + phosphate + H(+)</text>
        <dbReference type="Rhea" id="RHEA:28094"/>
        <dbReference type="ChEBI" id="CHEBI:15377"/>
        <dbReference type="ChEBI" id="CHEBI:15378"/>
        <dbReference type="ChEBI" id="CHEBI:43474"/>
        <dbReference type="ChEBI" id="CHEBI:58405"/>
        <dbReference type="ChEBI" id="CHEBI:60392"/>
        <dbReference type="EC" id="3.6.1.27"/>
    </reaction>
</comment>
<evidence type="ECO:0000256" key="8">
    <source>
        <dbReference type="ARBA" id="ARBA00022989"/>
    </source>
</evidence>
<evidence type="ECO:0000256" key="6">
    <source>
        <dbReference type="ARBA" id="ARBA00022692"/>
    </source>
</evidence>
<keyword evidence="6 14" id="KW-0812">Transmembrane</keyword>
<organism evidence="15 16">
    <name type="scientific">Thalassospira lohafexi</name>
    <dbReference type="NCBI Taxonomy" id="744227"/>
    <lineage>
        <taxon>Bacteria</taxon>
        <taxon>Pseudomonadati</taxon>
        <taxon>Pseudomonadota</taxon>
        <taxon>Alphaproteobacteria</taxon>
        <taxon>Rhodospirillales</taxon>
        <taxon>Thalassospiraceae</taxon>
        <taxon>Thalassospira</taxon>
    </lineage>
</organism>
<evidence type="ECO:0000256" key="2">
    <source>
        <dbReference type="ARBA" id="ARBA00010621"/>
    </source>
</evidence>
<comment type="caution">
    <text evidence="15">The sequence shown here is derived from an EMBL/GenBank/DDBJ whole genome shotgun (WGS) entry which is preliminary data.</text>
</comment>
<dbReference type="GO" id="GO:0008360">
    <property type="term" value="P:regulation of cell shape"/>
    <property type="evidence" value="ECO:0007669"/>
    <property type="project" value="UniProtKB-KW"/>
</dbReference>
<evidence type="ECO:0000256" key="13">
    <source>
        <dbReference type="ARBA" id="ARBA00047594"/>
    </source>
</evidence>
<comment type="miscellaneous">
    <text evidence="14">Bacitracin is thought to be involved in the inhibition of peptidoglycan synthesis by sequestering undecaprenyl diphosphate, thereby reducing the pool of lipid carrier available.</text>
</comment>
<dbReference type="HAMAP" id="MF_01006">
    <property type="entry name" value="Undec_diphosphatase"/>
    <property type="match status" value="1"/>
</dbReference>
<keyword evidence="14" id="KW-0133">Cell shape</keyword>
<keyword evidence="14" id="KW-0573">Peptidoglycan synthesis</keyword>
<keyword evidence="10 14" id="KW-0046">Antibiotic resistance</keyword>
<feature type="transmembrane region" description="Helical" evidence="14">
    <location>
        <begin position="50"/>
        <end position="70"/>
    </location>
</feature>
<protein>
    <recommendedName>
        <fullName evidence="4 14">Undecaprenyl-diphosphatase</fullName>
        <ecNumber evidence="3 14">3.6.1.27</ecNumber>
    </recommendedName>
    <alternativeName>
        <fullName evidence="12 14">Bacitracin resistance protein</fullName>
    </alternativeName>
    <alternativeName>
        <fullName evidence="11 14">Undecaprenyl pyrophosphate phosphatase</fullName>
    </alternativeName>
</protein>
<dbReference type="GO" id="GO:0050380">
    <property type="term" value="F:undecaprenyl-diphosphatase activity"/>
    <property type="evidence" value="ECO:0007669"/>
    <property type="project" value="UniProtKB-UniRule"/>
</dbReference>
<keyword evidence="5 14" id="KW-1003">Cell membrane</keyword>
<name>A0A2N3LAS4_9PROT</name>
<evidence type="ECO:0000256" key="9">
    <source>
        <dbReference type="ARBA" id="ARBA00023136"/>
    </source>
</evidence>
<keyword evidence="14" id="KW-0961">Cell wall biogenesis/degradation</keyword>
<keyword evidence="7 14" id="KW-0378">Hydrolase</keyword>
<comment type="subcellular location">
    <subcellularLocation>
        <location evidence="1 14">Cell membrane</location>
        <topology evidence="1 14">Multi-pass membrane protein</topology>
    </subcellularLocation>
</comment>
<keyword evidence="8 14" id="KW-1133">Transmembrane helix</keyword>
<proteinExistence type="inferred from homology"/>
<evidence type="ECO:0000256" key="4">
    <source>
        <dbReference type="ARBA" id="ARBA00021581"/>
    </source>
</evidence>
<feature type="transmembrane region" description="Helical" evidence="14">
    <location>
        <begin position="12"/>
        <end position="38"/>
    </location>
</feature>
<dbReference type="Pfam" id="PF02673">
    <property type="entry name" value="BacA"/>
    <property type="match status" value="1"/>
</dbReference>
<keyword evidence="16" id="KW-1185">Reference proteome</keyword>
<dbReference type="PANTHER" id="PTHR30622:SF4">
    <property type="entry name" value="UNDECAPRENYL-DIPHOSPHATASE"/>
    <property type="match status" value="1"/>
</dbReference>
<dbReference type="GO" id="GO:0046677">
    <property type="term" value="P:response to antibiotic"/>
    <property type="evidence" value="ECO:0007669"/>
    <property type="project" value="UniProtKB-UniRule"/>
</dbReference>